<dbReference type="Pfam" id="PF00253">
    <property type="entry name" value="Ribosomal_S14"/>
    <property type="match status" value="1"/>
</dbReference>
<dbReference type="GO" id="GO:0003735">
    <property type="term" value="F:structural constituent of ribosome"/>
    <property type="evidence" value="ECO:0007669"/>
    <property type="project" value="InterPro"/>
</dbReference>
<dbReference type="GO" id="GO:0006412">
    <property type="term" value="P:translation"/>
    <property type="evidence" value="ECO:0007669"/>
    <property type="project" value="InterPro"/>
</dbReference>
<dbReference type="EMBL" id="LC484193">
    <property type="protein sequence ID" value="BBK20456.1"/>
    <property type="molecule type" value="Genomic_DNA"/>
</dbReference>
<dbReference type="FunFam" id="1.10.287.1480:FF:000001">
    <property type="entry name" value="30S ribosomal protein S14"/>
    <property type="match status" value="1"/>
</dbReference>
<keyword evidence="3" id="KW-0687">Ribonucleoprotein</keyword>
<evidence type="ECO:0000313" key="5">
    <source>
        <dbReference type="EMBL" id="BBK20456.1"/>
    </source>
</evidence>
<dbReference type="GO" id="GO:0015935">
    <property type="term" value="C:small ribosomal subunit"/>
    <property type="evidence" value="ECO:0007669"/>
    <property type="project" value="TreeGrafter"/>
</dbReference>
<dbReference type="SUPFAM" id="SSF57716">
    <property type="entry name" value="Glucocorticoid receptor-like (DNA-binding domain)"/>
    <property type="match status" value="1"/>
</dbReference>
<proteinExistence type="inferred from homology"/>
<organism evidence="5">
    <name type="scientific">Cryptomonas sp. CCAC 1634B</name>
    <dbReference type="NCBI Taxonomy" id="2051848"/>
    <lineage>
        <taxon>Eukaryota</taxon>
        <taxon>Cryptophyceae</taxon>
        <taxon>Cryptomonadales</taxon>
        <taxon>Cryptomonadaceae</taxon>
        <taxon>Cryptomonas</taxon>
    </lineage>
</organism>
<dbReference type="HAMAP" id="MF_00537">
    <property type="entry name" value="Ribosomal_uS14_1"/>
    <property type="match status" value="1"/>
</dbReference>
<evidence type="ECO:0000256" key="1">
    <source>
        <dbReference type="ARBA" id="ARBA00009083"/>
    </source>
</evidence>
<accession>A0A679CAC8</accession>
<sequence>MAKKSVVEREKNRQRLVRKYSKKRTTIKELLRSCESCEESLRLYGRLQSLPRNACPSRLRHRCWVTGRSRGYYRYFGVSRHVLREMAHDCLLPGVKKASW</sequence>
<comment type="similarity">
    <text evidence="1">Belongs to the universal ribosomal protein uS14 family.</text>
</comment>
<dbReference type="InterPro" id="IPR018271">
    <property type="entry name" value="Ribosomal_uS14_CS"/>
</dbReference>
<dbReference type="Gene3D" id="1.10.287.1480">
    <property type="match status" value="1"/>
</dbReference>
<geneLocation type="plastid" evidence="5"/>
<evidence type="ECO:0000256" key="2">
    <source>
        <dbReference type="ARBA" id="ARBA00022980"/>
    </source>
</evidence>
<name>A0A679CAC8_9CRYP</name>
<dbReference type="PANTHER" id="PTHR19836:SF19">
    <property type="entry name" value="SMALL RIBOSOMAL SUBUNIT PROTEIN US14M"/>
    <property type="match status" value="1"/>
</dbReference>
<protein>
    <recommendedName>
        <fullName evidence="4">Small ribosomal subunit protein uS14c</fullName>
    </recommendedName>
</protein>
<gene>
    <name evidence="5" type="primary">rps14</name>
    <name evidence="5" type="ORF">CryM1634B_p024</name>
</gene>
<keyword evidence="2 5" id="KW-0689">Ribosomal protein</keyword>
<dbReference type="GO" id="GO:0005737">
    <property type="term" value="C:cytoplasm"/>
    <property type="evidence" value="ECO:0007669"/>
    <property type="project" value="UniProtKB-ARBA"/>
</dbReference>
<dbReference type="InterPro" id="IPR001209">
    <property type="entry name" value="Ribosomal_uS14"/>
</dbReference>
<dbReference type="PANTHER" id="PTHR19836">
    <property type="entry name" value="30S RIBOSOMAL PROTEIN S14"/>
    <property type="match status" value="1"/>
</dbReference>
<dbReference type="InterPro" id="IPR023036">
    <property type="entry name" value="Ribosomal_uS14_bac/plastid"/>
</dbReference>
<dbReference type="NCBIfam" id="NF006477">
    <property type="entry name" value="PRK08881.1"/>
    <property type="match status" value="1"/>
</dbReference>
<evidence type="ECO:0000256" key="3">
    <source>
        <dbReference type="ARBA" id="ARBA00023274"/>
    </source>
</evidence>
<evidence type="ECO:0000256" key="4">
    <source>
        <dbReference type="ARBA" id="ARBA00035247"/>
    </source>
</evidence>
<keyword evidence="5" id="KW-0934">Plastid</keyword>
<reference evidence="5" key="1">
    <citation type="journal article" date="2020" name="Genome Biol. Evol.">
        <title>Comparative plastid genomics of Cryptomonas species reveals fine-scale genomic responses to loss of photosynthesis.</title>
        <authorList>
            <person name="Tanifuji G."/>
            <person name="Kamikawa R."/>
            <person name="Moore C.E."/>
            <person name="Mills T."/>
            <person name="Onodera N.T."/>
            <person name="Kashiyama Y."/>
            <person name="Archibald J.M."/>
            <person name="Inagaki Y."/>
            <person name="Hashimoto T."/>
        </authorList>
    </citation>
    <scope>NUCLEOTIDE SEQUENCE</scope>
    <source>
        <strain evidence="5">CCAC 1634 B</strain>
    </source>
</reference>
<dbReference type="AlphaFoldDB" id="A0A679CAC8"/>
<dbReference type="PROSITE" id="PS00527">
    <property type="entry name" value="RIBOSOMAL_S14"/>
    <property type="match status" value="1"/>
</dbReference>